<dbReference type="eggNOG" id="KOG3934">
    <property type="taxonomic scope" value="Eukaryota"/>
</dbReference>
<feature type="region of interest" description="Disordered" evidence="3">
    <location>
        <begin position="226"/>
        <end position="248"/>
    </location>
</feature>
<keyword evidence="6" id="KW-1185">Reference proteome</keyword>
<dbReference type="InterPro" id="IPR029344">
    <property type="entry name" value="SLBP_RNA_bind"/>
</dbReference>
<dbReference type="Proteomes" id="UP000001449">
    <property type="component" value="Chromosome 2"/>
</dbReference>
<evidence type="ECO:0000256" key="3">
    <source>
        <dbReference type="SAM" id="MobiDB-lite"/>
    </source>
</evidence>
<organism evidence="5 6">
    <name type="scientific">Thalassiosira pseudonana</name>
    <name type="common">Marine diatom</name>
    <name type="synonym">Cyclotella nana</name>
    <dbReference type="NCBI Taxonomy" id="35128"/>
    <lineage>
        <taxon>Eukaryota</taxon>
        <taxon>Sar</taxon>
        <taxon>Stramenopiles</taxon>
        <taxon>Ochrophyta</taxon>
        <taxon>Bacillariophyta</taxon>
        <taxon>Coscinodiscophyceae</taxon>
        <taxon>Thalassiosirophycidae</taxon>
        <taxon>Thalassiosirales</taxon>
        <taxon>Thalassiosiraceae</taxon>
        <taxon>Thalassiosira</taxon>
    </lineage>
</organism>
<reference evidence="5 6" key="1">
    <citation type="journal article" date="2004" name="Science">
        <title>The genome of the diatom Thalassiosira pseudonana: ecology, evolution, and metabolism.</title>
        <authorList>
            <person name="Armbrust E.V."/>
            <person name="Berges J.A."/>
            <person name="Bowler C."/>
            <person name="Green B.R."/>
            <person name="Martinez D."/>
            <person name="Putnam N.H."/>
            <person name="Zhou S."/>
            <person name="Allen A.E."/>
            <person name="Apt K.E."/>
            <person name="Bechner M."/>
            <person name="Brzezinski M.A."/>
            <person name="Chaal B.K."/>
            <person name="Chiovitti A."/>
            <person name="Davis A.K."/>
            <person name="Demarest M.S."/>
            <person name="Detter J.C."/>
            <person name="Glavina T."/>
            <person name="Goodstein D."/>
            <person name="Hadi M.Z."/>
            <person name="Hellsten U."/>
            <person name="Hildebrand M."/>
            <person name="Jenkins B.D."/>
            <person name="Jurka J."/>
            <person name="Kapitonov V.V."/>
            <person name="Kroger N."/>
            <person name="Lau W.W."/>
            <person name="Lane T.W."/>
            <person name="Larimer F.W."/>
            <person name="Lippmeier J.C."/>
            <person name="Lucas S."/>
            <person name="Medina M."/>
            <person name="Montsant A."/>
            <person name="Obornik M."/>
            <person name="Parker M.S."/>
            <person name="Palenik B."/>
            <person name="Pazour G.J."/>
            <person name="Richardson P.M."/>
            <person name="Rynearson T.A."/>
            <person name="Saito M.A."/>
            <person name="Schwartz D.C."/>
            <person name="Thamatrakoln K."/>
            <person name="Valentin K."/>
            <person name="Vardi A."/>
            <person name="Wilkerson F.P."/>
            <person name="Rokhsar D.S."/>
        </authorList>
    </citation>
    <scope>NUCLEOTIDE SEQUENCE [LARGE SCALE GENOMIC DNA]</scope>
    <source>
        <strain evidence="5 6">CCMP1335</strain>
    </source>
</reference>
<dbReference type="RefSeq" id="XP_002287794.1">
    <property type="nucleotide sequence ID" value="XM_002287758.1"/>
</dbReference>
<name>B8BU79_THAPS</name>
<dbReference type="KEGG" id="tps:THAPSDRAFT_268247"/>
<dbReference type="STRING" id="35128.B8BU79"/>
<proteinExistence type="inferred from homology"/>
<dbReference type="GO" id="GO:0071204">
    <property type="term" value="C:histone pre-mRNA 3'end processing complex"/>
    <property type="evidence" value="ECO:0000318"/>
    <property type="project" value="GO_Central"/>
</dbReference>
<dbReference type="OMA" id="HKFDPPD"/>
<dbReference type="Gene3D" id="1.10.8.1120">
    <property type="entry name" value="Histone RNA hairpin-binding protein RNA-binding domain"/>
    <property type="match status" value="1"/>
</dbReference>
<gene>
    <name evidence="5" type="ORF">THAPSDRAFT_268247</name>
</gene>
<comment type="similarity">
    <text evidence="1">Belongs to the SLBP family.</text>
</comment>
<dbReference type="InterPro" id="IPR038294">
    <property type="entry name" value="SLBP_RNA_bind_sf"/>
</dbReference>
<evidence type="ECO:0000259" key="4">
    <source>
        <dbReference type="Pfam" id="PF15247"/>
    </source>
</evidence>
<dbReference type="GO" id="GO:0005737">
    <property type="term" value="C:cytoplasm"/>
    <property type="evidence" value="ECO:0000318"/>
    <property type="project" value="GO_Central"/>
</dbReference>
<dbReference type="PaxDb" id="35128-Thaps268247"/>
<feature type="compositionally biased region" description="Basic and acidic residues" evidence="3">
    <location>
        <begin position="50"/>
        <end position="60"/>
    </location>
</feature>
<dbReference type="Pfam" id="PF15247">
    <property type="entry name" value="SLBP_RNA_bind"/>
    <property type="match status" value="1"/>
</dbReference>
<evidence type="ECO:0000256" key="1">
    <source>
        <dbReference type="ARBA" id="ARBA00006151"/>
    </source>
</evidence>
<sequence>MRFKENEGNHQNSDCKSSRPAKIISPDDTDDNNKSASPSTSHATSSTDLPKLDPSKPDHARRIHQRRRQVLFGKNTAGYECYTKQVPRHKRRLRCADHPMTPDHLVDVSARRWQGMMNAWRRSLHKFDPPDLTTRQLATANKSITLAPRPTDNEEDRVAEEIAQAKASGLQVAFGALAVEKGGFGGLFSVGVATDEDCGERVGNGEETKSAELDEEAAYQQTMLGLEEEGPNDGGFLEEECDSDEDIL</sequence>
<dbReference type="PANTHER" id="PTHR17408">
    <property type="entry name" value="HISTONE RNA HAIRPIN-BINDING PROTEIN"/>
    <property type="match status" value="1"/>
</dbReference>
<dbReference type="GeneID" id="7446535"/>
<reference evidence="5 6" key="2">
    <citation type="journal article" date="2008" name="Nature">
        <title>The Phaeodactylum genome reveals the evolutionary history of diatom genomes.</title>
        <authorList>
            <person name="Bowler C."/>
            <person name="Allen A.E."/>
            <person name="Badger J.H."/>
            <person name="Grimwood J."/>
            <person name="Jabbari K."/>
            <person name="Kuo A."/>
            <person name="Maheswari U."/>
            <person name="Martens C."/>
            <person name="Maumus F."/>
            <person name="Otillar R.P."/>
            <person name="Rayko E."/>
            <person name="Salamov A."/>
            <person name="Vandepoele K."/>
            <person name="Beszteri B."/>
            <person name="Gruber A."/>
            <person name="Heijde M."/>
            <person name="Katinka M."/>
            <person name="Mock T."/>
            <person name="Valentin K."/>
            <person name="Verret F."/>
            <person name="Berges J.A."/>
            <person name="Brownlee C."/>
            <person name="Cadoret J.P."/>
            <person name="Chiovitti A."/>
            <person name="Choi C.J."/>
            <person name="Coesel S."/>
            <person name="De Martino A."/>
            <person name="Detter J.C."/>
            <person name="Durkin C."/>
            <person name="Falciatore A."/>
            <person name="Fournet J."/>
            <person name="Haruta M."/>
            <person name="Huysman M.J."/>
            <person name="Jenkins B.D."/>
            <person name="Jiroutova K."/>
            <person name="Jorgensen R.E."/>
            <person name="Joubert Y."/>
            <person name="Kaplan A."/>
            <person name="Kroger N."/>
            <person name="Kroth P.G."/>
            <person name="La Roche J."/>
            <person name="Lindquist E."/>
            <person name="Lommer M."/>
            <person name="Martin-Jezequel V."/>
            <person name="Lopez P.J."/>
            <person name="Lucas S."/>
            <person name="Mangogna M."/>
            <person name="McGinnis K."/>
            <person name="Medlin L.K."/>
            <person name="Montsant A."/>
            <person name="Oudot-Le Secq M.P."/>
            <person name="Napoli C."/>
            <person name="Obornik M."/>
            <person name="Parker M.S."/>
            <person name="Petit J.L."/>
            <person name="Porcel B.M."/>
            <person name="Poulsen N."/>
            <person name="Robison M."/>
            <person name="Rychlewski L."/>
            <person name="Rynearson T.A."/>
            <person name="Schmutz J."/>
            <person name="Shapiro H."/>
            <person name="Siaut M."/>
            <person name="Stanley M."/>
            <person name="Sussman M.R."/>
            <person name="Taylor A.R."/>
            <person name="Vardi A."/>
            <person name="von Dassow P."/>
            <person name="Vyverman W."/>
            <person name="Willis A."/>
            <person name="Wyrwicz L.S."/>
            <person name="Rokhsar D.S."/>
            <person name="Weissenbach J."/>
            <person name="Armbrust E.V."/>
            <person name="Green B.R."/>
            <person name="Van de Peer Y."/>
            <person name="Grigoriev I.V."/>
        </authorList>
    </citation>
    <scope>NUCLEOTIDE SEQUENCE [LARGE SCALE GENOMIC DNA]</scope>
    <source>
        <strain evidence="5 6">CCMP1335</strain>
    </source>
</reference>
<dbReference type="InParanoid" id="B8BU79"/>
<dbReference type="GO" id="GO:0071207">
    <property type="term" value="F:histone pre-mRNA stem-loop binding"/>
    <property type="evidence" value="ECO:0000318"/>
    <property type="project" value="GO_Central"/>
</dbReference>
<dbReference type="InterPro" id="IPR026502">
    <property type="entry name" value="SLBP1/SLBP2"/>
</dbReference>
<evidence type="ECO:0000256" key="2">
    <source>
        <dbReference type="ARBA" id="ARBA00022884"/>
    </source>
</evidence>
<feature type="region of interest" description="Disordered" evidence="3">
    <location>
        <begin position="1"/>
        <end position="69"/>
    </location>
</feature>
<dbReference type="PANTHER" id="PTHR17408:SF0">
    <property type="entry name" value="HISTONE RNA HAIRPIN-BINDING PROTEIN"/>
    <property type="match status" value="1"/>
</dbReference>
<dbReference type="EMBL" id="CM000639">
    <property type="protein sequence ID" value="EED95237.1"/>
    <property type="molecule type" value="Genomic_DNA"/>
</dbReference>
<dbReference type="GO" id="GO:0006398">
    <property type="term" value="P:mRNA 3'-end processing by stem-loop binding and cleavage"/>
    <property type="evidence" value="ECO:0000318"/>
    <property type="project" value="GO_Central"/>
</dbReference>
<evidence type="ECO:0000313" key="6">
    <source>
        <dbReference type="Proteomes" id="UP000001449"/>
    </source>
</evidence>
<keyword evidence="2" id="KW-0694">RNA-binding</keyword>
<dbReference type="HOGENOM" id="CLU_1122018_0_0_1"/>
<feature type="domain" description="Histone RNA hairpin-binding protein RNA-binding" evidence="4">
    <location>
        <begin position="59"/>
        <end position="129"/>
    </location>
</feature>
<protein>
    <recommendedName>
        <fullName evidence="4">Histone RNA hairpin-binding protein RNA-binding domain-containing protein</fullName>
    </recommendedName>
</protein>
<dbReference type="FunFam" id="1.10.8.1120:FF:000001">
    <property type="entry name" value="Histone RNA hairpin-binding protein-like"/>
    <property type="match status" value="1"/>
</dbReference>
<dbReference type="AlphaFoldDB" id="B8BU79"/>
<accession>B8BU79</accession>
<dbReference type="GO" id="GO:0003729">
    <property type="term" value="F:mRNA binding"/>
    <property type="evidence" value="ECO:0000318"/>
    <property type="project" value="GO_Central"/>
</dbReference>
<dbReference type="GO" id="GO:0051028">
    <property type="term" value="P:mRNA transport"/>
    <property type="evidence" value="ECO:0000318"/>
    <property type="project" value="GO_Central"/>
</dbReference>
<evidence type="ECO:0000313" key="5">
    <source>
        <dbReference type="EMBL" id="EED95237.1"/>
    </source>
</evidence>
<feature type="compositionally biased region" description="Low complexity" evidence="3">
    <location>
        <begin position="35"/>
        <end position="47"/>
    </location>
</feature>